<organism evidence="2 3">
    <name type="scientific">Emiliania huxleyi (strain CCMP1516)</name>
    <dbReference type="NCBI Taxonomy" id="280463"/>
    <lineage>
        <taxon>Eukaryota</taxon>
        <taxon>Haptista</taxon>
        <taxon>Haptophyta</taxon>
        <taxon>Prymnesiophyceae</taxon>
        <taxon>Isochrysidales</taxon>
        <taxon>Noelaerhabdaceae</taxon>
        <taxon>Emiliania</taxon>
    </lineage>
</organism>
<feature type="region of interest" description="Disordered" evidence="1">
    <location>
        <begin position="1"/>
        <end position="48"/>
    </location>
</feature>
<dbReference type="Gene3D" id="3.90.176.10">
    <property type="entry name" value="Toxin ADP-ribosyltransferase, Chain A, domain 1"/>
    <property type="match status" value="1"/>
</dbReference>
<feature type="compositionally biased region" description="Polar residues" evidence="1">
    <location>
        <begin position="15"/>
        <end position="24"/>
    </location>
</feature>
<proteinExistence type="predicted"/>
<dbReference type="GeneID" id="17252679"/>
<dbReference type="AlphaFoldDB" id="A0A0D3I5P1"/>
<evidence type="ECO:0000256" key="1">
    <source>
        <dbReference type="SAM" id="MobiDB-lite"/>
    </source>
</evidence>
<reference evidence="3" key="1">
    <citation type="journal article" date="2013" name="Nature">
        <title>Pan genome of the phytoplankton Emiliania underpins its global distribution.</title>
        <authorList>
            <person name="Read B.A."/>
            <person name="Kegel J."/>
            <person name="Klute M.J."/>
            <person name="Kuo A."/>
            <person name="Lefebvre S.C."/>
            <person name="Maumus F."/>
            <person name="Mayer C."/>
            <person name="Miller J."/>
            <person name="Monier A."/>
            <person name="Salamov A."/>
            <person name="Young J."/>
            <person name="Aguilar M."/>
            <person name="Claverie J.M."/>
            <person name="Frickenhaus S."/>
            <person name="Gonzalez K."/>
            <person name="Herman E.K."/>
            <person name="Lin Y.C."/>
            <person name="Napier J."/>
            <person name="Ogata H."/>
            <person name="Sarno A.F."/>
            <person name="Shmutz J."/>
            <person name="Schroeder D."/>
            <person name="de Vargas C."/>
            <person name="Verret F."/>
            <person name="von Dassow P."/>
            <person name="Valentin K."/>
            <person name="Van de Peer Y."/>
            <person name="Wheeler G."/>
            <person name="Dacks J.B."/>
            <person name="Delwiche C.F."/>
            <person name="Dyhrman S.T."/>
            <person name="Glockner G."/>
            <person name="John U."/>
            <person name="Richards T."/>
            <person name="Worden A.Z."/>
            <person name="Zhang X."/>
            <person name="Grigoriev I.V."/>
            <person name="Allen A.E."/>
            <person name="Bidle K."/>
            <person name="Borodovsky M."/>
            <person name="Bowler C."/>
            <person name="Brownlee C."/>
            <person name="Cock J.M."/>
            <person name="Elias M."/>
            <person name="Gladyshev V.N."/>
            <person name="Groth M."/>
            <person name="Guda C."/>
            <person name="Hadaegh A."/>
            <person name="Iglesias-Rodriguez M.D."/>
            <person name="Jenkins J."/>
            <person name="Jones B.M."/>
            <person name="Lawson T."/>
            <person name="Leese F."/>
            <person name="Lindquist E."/>
            <person name="Lobanov A."/>
            <person name="Lomsadze A."/>
            <person name="Malik S.B."/>
            <person name="Marsh M.E."/>
            <person name="Mackinder L."/>
            <person name="Mock T."/>
            <person name="Mueller-Roeber B."/>
            <person name="Pagarete A."/>
            <person name="Parker M."/>
            <person name="Probert I."/>
            <person name="Quesneville H."/>
            <person name="Raines C."/>
            <person name="Rensing S.A."/>
            <person name="Riano-Pachon D.M."/>
            <person name="Richier S."/>
            <person name="Rokitta S."/>
            <person name="Shiraiwa Y."/>
            <person name="Soanes D.M."/>
            <person name="van der Giezen M."/>
            <person name="Wahlund T.M."/>
            <person name="Williams B."/>
            <person name="Wilson W."/>
            <person name="Wolfe G."/>
            <person name="Wurch L.L."/>
        </authorList>
    </citation>
    <scope>NUCLEOTIDE SEQUENCE</scope>
</reference>
<dbReference type="PaxDb" id="2903-EOD06576"/>
<sequence>MGVCGSKQDVVEVATASQKPQKQDSVPKLLPEEAAAEKARDDEQEIGETSLEMINVGGIETDAPGGTQRRGYLVTVADLVGPPPSDRTWRDEFAEALSQADDLTGEAAAAAADRRRGNENIRFYLREAGGGVLGEAVDDLVANGWAQDDAELVTLLPSLATASLRRALAEGRRDLGASCHALVRVLAERAAAQGEVAPPLYMALRGVRRGDRPLHGMVEDEPGFAGIEVPDATNFRGLTALSPLNFAADPVCMGEEGYHAQVQEEGGELVHLPGDVVCILSQPNDAAGYHTAVLTQYDPPSYVLPPNTLLRLVKVEGPPFTATFRRWTPWCTDADGDRATYDHLTGTSYFDKGDHYEDQDGNRVDCPYDAAATIEKTAYVRGTDELTRGLAHTMEHEWTRAGLAWKDWKGVEYTGRAVWGYVSGAAFVAECTPGMRDVRNVGMRPADFLKRANDHVKSRLPRATAADLLTLDEVLSIRLYTGARLAQLVPVSPRTGEPLLTEACWCVRHDAGPAFDMINWWLRQVACLPNPPPRWHPQLTGAWTAERGRLEPEAARRAAALDAASSFGATVGHLVAALRKLAAANTADENERTLYRCMKGAISGSFWLPDAQGIVCAVDSAFMSTALAPKTFYMDAKGKPSVLLELRARGQDDAGYHCGAEVAFLSQFEGEQEVILPPLTMLQVMPRHPAPADLPPPPAEGSSADAVVAWSRMKHDVTWERTEDEKDYERIVAVPTFTG</sequence>
<dbReference type="RefSeq" id="XP_005759005.1">
    <property type="nucleotide sequence ID" value="XM_005758948.1"/>
</dbReference>
<evidence type="ECO:0000313" key="2">
    <source>
        <dbReference type="EnsemblProtists" id="EOD06576"/>
    </source>
</evidence>
<dbReference type="HOGENOM" id="CLU_375733_0_0_1"/>
<keyword evidence="3" id="KW-1185">Reference proteome</keyword>
<dbReference type="Proteomes" id="UP000013827">
    <property type="component" value="Unassembled WGS sequence"/>
</dbReference>
<dbReference type="KEGG" id="ehx:EMIHUDRAFT_453443"/>
<protein>
    <recommendedName>
        <fullName evidence="4">NAD(P)(+)--arginine ADP-ribosyltransferase</fullName>
    </recommendedName>
</protein>
<evidence type="ECO:0008006" key="4">
    <source>
        <dbReference type="Google" id="ProtNLM"/>
    </source>
</evidence>
<accession>A0A0D3I5P1</accession>
<name>A0A0D3I5P1_EMIH1</name>
<dbReference type="EnsemblProtists" id="EOD06576">
    <property type="protein sequence ID" value="EOD06576"/>
    <property type="gene ID" value="EMIHUDRAFT_453443"/>
</dbReference>
<reference evidence="2" key="2">
    <citation type="submission" date="2024-10" db="UniProtKB">
        <authorList>
            <consortium name="EnsemblProtists"/>
        </authorList>
    </citation>
    <scope>IDENTIFICATION</scope>
</reference>
<evidence type="ECO:0000313" key="3">
    <source>
        <dbReference type="Proteomes" id="UP000013827"/>
    </source>
</evidence>